<feature type="transmembrane region" description="Helical" evidence="2">
    <location>
        <begin position="20"/>
        <end position="38"/>
    </location>
</feature>
<name>T1IY79_STRMM</name>
<keyword evidence="4" id="KW-1185">Reference proteome</keyword>
<feature type="compositionally biased region" description="Gly residues" evidence="1">
    <location>
        <begin position="180"/>
        <end position="190"/>
    </location>
</feature>
<proteinExistence type="predicted"/>
<evidence type="ECO:0000256" key="2">
    <source>
        <dbReference type="SAM" id="Phobius"/>
    </source>
</evidence>
<feature type="region of interest" description="Disordered" evidence="1">
    <location>
        <begin position="119"/>
        <end position="351"/>
    </location>
</feature>
<keyword evidence="2" id="KW-1133">Transmembrane helix</keyword>
<organism evidence="3 4">
    <name type="scientific">Strigamia maritima</name>
    <name type="common">European centipede</name>
    <name type="synonym">Geophilus maritimus</name>
    <dbReference type="NCBI Taxonomy" id="126957"/>
    <lineage>
        <taxon>Eukaryota</taxon>
        <taxon>Metazoa</taxon>
        <taxon>Ecdysozoa</taxon>
        <taxon>Arthropoda</taxon>
        <taxon>Myriapoda</taxon>
        <taxon>Chilopoda</taxon>
        <taxon>Pleurostigmophora</taxon>
        <taxon>Geophilomorpha</taxon>
        <taxon>Linotaeniidae</taxon>
        <taxon>Strigamia</taxon>
    </lineage>
</organism>
<dbReference type="AlphaFoldDB" id="T1IY79"/>
<evidence type="ECO:0000313" key="4">
    <source>
        <dbReference type="Proteomes" id="UP000014500"/>
    </source>
</evidence>
<dbReference type="STRING" id="126957.T1IY79"/>
<keyword evidence="2" id="KW-0472">Membrane</keyword>
<feature type="transmembrane region" description="Helical" evidence="2">
    <location>
        <begin position="91"/>
        <end position="110"/>
    </location>
</feature>
<dbReference type="OMA" id="GMEREDH"/>
<feature type="compositionally biased region" description="Acidic residues" evidence="1">
    <location>
        <begin position="227"/>
        <end position="236"/>
    </location>
</feature>
<evidence type="ECO:0000256" key="1">
    <source>
        <dbReference type="SAM" id="MobiDB-lite"/>
    </source>
</evidence>
<feature type="compositionally biased region" description="Basic and acidic residues" evidence="1">
    <location>
        <begin position="128"/>
        <end position="146"/>
    </location>
</feature>
<sequence length="381" mass="40233">MYSYFAICEPNSYYLDVNVIIFKQTMKIFFIFFISSLVTTQQMLQTPTCSLKIRQTNINCHTELQYLGIAHLNISHRSNFSLEHRYFLKKMVSKFFCFVLAVMVAVTYTIPIQDKIKSVRETDEDTADEGKKPESGDDGGEVKTPGEEPSAGETGDGGETGVMVMEGTMTPGEEPSAGESGDGGETGGDGDGGDMTPEVAGNDTTSEDAGDEVKTPGEESSAGETVDTGDGEETGGDGDNTTAEDAGDDTPSEDGNEVKTPGEESSGGETVDAGDGGETRGDGDVSTPEDARDDTTSEDGNEVKTPGEESSGGGTVNAGAGGETGGDGDEVKIPKEEATGGETPDKHSDIQSKPKIGFLHKILLVPWTFIKKLFGIFHIHL</sequence>
<feature type="compositionally biased region" description="Basic and acidic residues" evidence="1">
    <location>
        <begin position="277"/>
        <end position="307"/>
    </location>
</feature>
<protein>
    <submittedName>
        <fullName evidence="3">Uncharacterized protein</fullName>
    </submittedName>
</protein>
<dbReference type="EnsemblMetazoa" id="SMAR006184-RA">
    <property type="protein sequence ID" value="SMAR006184-PA"/>
    <property type="gene ID" value="SMAR006184"/>
</dbReference>
<keyword evidence="2" id="KW-0812">Transmembrane</keyword>
<dbReference type="Proteomes" id="UP000014500">
    <property type="component" value="Unassembled WGS sequence"/>
</dbReference>
<reference evidence="3" key="2">
    <citation type="submission" date="2015-02" db="UniProtKB">
        <authorList>
            <consortium name="EnsemblMetazoa"/>
        </authorList>
    </citation>
    <scope>IDENTIFICATION</scope>
</reference>
<feature type="compositionally biased region" description="Acidic residues" evidence="1">
    <location>
        <begin position="245"/>
        <end position="255"/>
    </location>
</feature>
<dbReference type="EMBL" id="JH431671">
    <property type="status" value="NOT_ANNOTATED_CDS"/>
    <property type="molecule type" value="Genomic_DNA"/>
</dbReference>
<evidence type="ECO:0000313" key="3">
    <source>
        <dbReference type="EnsemblMetazoa" id="SMAR006184-PA"/>
    </source>
</evidence>
<accession>T1IY79</accession>
<reference evidence="4" key="1">
    <citation type="submission" date="2011-05" db="EMBL/GenBank/DDBJ databases">
        <authorList>
            <person name="Richards S.R."/>
            <person name="Qu J."/>
            <person name="Jiang H."/>
            <person name="Jhangiani S.N."/>
            <person name="Agravi P."/>
            <person name="Goodspeed R."/>
            <person name="Gross S."/>
            <person name="Mandapat C."/>
            <person name="Jackson L."/>
            <person name="Mathew T."/>
            <person name="Pu L."/>
            <person name="Thornton R."/>
            <person name="Saada N."/>
            <person name="Wilczek-Boney K.B."/>
            <person name="Lee S."/>
            <person name="Kovar C."/>
            <person name="Wu Y."/>
            <person name="Scherer S.E."/>
            <person name="Worley K.C."/>
            <person name="Muzny D.M."/>
            <person name="Gibbs R."/>
        </authorList>
    </citation>
    <scope>NUCLEOTIDE SEQUENCE</scope>
    <source>
        <strain evidence="4">Brora</strain>
    </source>
</reference>
<feature type="compositionally biased region" description="Basic and acidic residues" evidence="1">
    <location>
        <begin position="329"/>
        <end position="351"/>
    </location>
</feature>
<feature type="compositionally biased region" description="Gly residues" evidence="1">
    <location>
        <begin position="310"/>
        <end position="325"/>
    </location>
</feature>
<dbReference type="HOGENOM" id="CLU_726315_0_0_1"/>